<evidence type="ECO:0000313" key="11">
    <source>
        <dbReference type="Proteomes" id="UP000077071"/>
    </source>
</evidence>
<dbReference type="PANTHER" id="PTHR42862">
    <property type="entry name" value="DELTA-1-PYRROLINE-5-CARBOXYLATE DEHYDROGENASE 1, ISOFORM A-RELATED"/>
    <property type="match status" value="1"/>
</dbReference>
<dbReference type="InterPro" id="IPR029041">
    <property type="entry name" value="FAD-linked_oxidoreductase-like"/>
</dbReference>
<feature type="compositionally biased region" description="Gly residues" evidence="7">
    <location>
        <begin position="25"/>
        <end position="38"/>
    </location>
</feature>
<dbReference type="EMBL" id="CP015515">
    <property type="protein sequence ID" value="AND15580.1"/>
    <property type="molecule type" value="Genomic_DNA"/>
</dbReference>
<dbReference type="InterPro" id="IPR016163">
    <property type="entry name" value="Ald_DH_C"/>
</dbReference>
<evidence type="ECO:0000256" key="3">
    <source>
        <dbReference type="ARBA" id="ARBA00023002"/>
    </source>
</evidence>
<dbReference type="Gene3D" id="3.40.605.10">
    <property type="entry name" value="Aldehyde Dehydrogenase, Chain A, domain 1"/>
    <property type="match status" value="1"/>
</dbReference>
<feature type="domain" description="Aldehyde dehydrogenase" evidence="8">
    <location>
        <begin position="622"/>
        <end position="1035"/>
    </location>
</feature>
<dbReference type="InterPro" id="IPR016161">
    <property type="entry name" value="Ald_DH/histidinol_DH"/>
</dbReference>
<dbReference type="EC" id="1.2.1.88" evidence="2"/>
<gene>
    <name evidence="10" type="ORF">A6122_0420</name>
</gene>
<evidence type="ECO:0000256" key="6">
    <source>
        <dbReference type="PIRSR" id="PIRSR000197-1"/>
    </source>
</evidence>
<dbReference type="GO" id="GO:0003842">
    <property type="term" value="F:L-glutamate gamma-semialdehyde dehydrogenase activity"/>
    <property type="evidence" value="ECO:0007669"/>
    <property type="project" value="UniProtKB-EC"/>
</dbReference>
<protein>
    <recommendedName>
        <fullName evidence="2">L-glutamate gamma-semialdehyde dehydrogenase</fullName>
        <ecNumber evidence="2">1.2.1.88</ecNumber>
    </recommendedName>
</protein>
<organism evidence="10 11">
    <name type="scientific">Rathayibacter tritici</name>
    <dbReference type="NCBI Taxonomy" id="33888"/>
    <lineage>
        <taxon>Bacteria</taxon>
        <taxon>Bacillati</taxon>
        <taxon>Actinomycetota</taxon>
        <taxon>Actinomycetes</taxon>
        <taxon>Micrococcales</taxon>
        <taxon>Microbacteriaceae</taxon>
        <taxon>Rathayibacter</taxon>
    </lineage>
</organism>
<feature type="region of interest" description="Disordered" evidence="7">
    <location>
        <begin position="521"/>
        <end position="559"/>
    </location>
</feature>
<dbReference type="PANTHER" id="PTHR42862:SF1">
    <property type="entry name" value="DELTA-1-PYRROLINE-5-CARBOXYLATE DEHYDROGENASE 2, ISOFORM A-RELATED"/>
    <property type="match status" value="1"/>
</dbReference>
<dbReference type="Pfam" id="PF01619">
    <property type="entry name" value="Pro_dh"/>
    <property type="match status" value="1"/>
</dbReference>
<sequence length="1330" mass="142741">MQQSTTPGVPGSDPEREPDDAVVQGDGGALVQGDGGASGSAEDVGDEPADVVEQALEQAPEQRLESEAAPSGVEVLLEDDDRPMLERVESLVRRWIARSGEFPVEPAAQRLAGVLQDPNGLDFTVGFLDGVVRPEDLSVAAENLAALTAKTPAFLPSYLRAAISTGGAVGPVLPWVVVPAARRVLRHLVGHLVVDASEARLGEAVAALREGGDRLNLTLLGEAVLGEREARRRLEGTLRLLERPDVDYVSVAVSSVVSPLSMWAFEEEVDRVVERLTPLYQAAASSAEPTFITLDMEEYRDLDLTVAVFRRLLEQPGMLELEAGIVLQAYLPDSVRVLDELTDWARERRARGGAPIKVRVVKGANLAMERVDAALHDWPLATVGSKAEADTNYKRLLDRALRPERTDAVRVGVAGHNLFDLAWAWLTATERGVTDAVEIEMLLGMATGQARAVREDVGRLLLYTPVVHPHEFHVAISYLIRRLEENSSPENFLSAAFRGEDEEVLQRELGRFRISLDALDDSVPPPNRSQDRLREWSAGSGRRLVQEHAGAGERVEDPAADGLTQAVLGLSRGSGAAAATTGFHNEPDTDPALPGNRRWARLITERIPGSTIGSSTADAARVQTPEQLQEVLRTVSRRAERWGERLGYDRAAVLDRAGLVLAANRDRLIEVMASETGTTIAEADPEVSEAIDFAHYYATRARELDAVGGATFVPERVIVVAPPWNVPVAIPAGSILAALAAGSGVVLKPAPQARRSAAVLVEALWDAGIPHELLALVDLDEDELGRALITDPLVDRVLLTGSYETARLFRSWRPDLALQAETSGKNSIIVTPHADYDLAVADIVRSAFGHAGQKCSAASLVILVGSVARSKRFRAQLVDAVTSLRVGRPDDPSAVMGPLIEEPTGKLLHALTTLGGGESWLVEPRRLDESGTLWSPGVREGVTEDSYVHLTEFFGPVLGIMHAATLEDAIRMQNGTDYGLTAGLHSLHADELALWIDSVEAGNLYVNRGITGAIVRRQPFGGWKRSSVGGGAKAGGPHHLIGLGSWKPSPARSSSTLHLRGLDARVRQFIEAAQSALRFEQFDLLRRSALSDQLAWATEFGVVTDISKLGVERNLLRYLRVPIALRLADGGDLGELLRVIAAGLLTRSRMDISTSIPLPARVQEMLGGDELAEMAGLVPRIVVETDAHWLERAAAGRITATRIRIIGDIVSDRVEGYAGPQASAGTPSPGGQQAVLRRSSDSTGSFSDVVAGMTRGSTGAPVPLTRADGSRIPLATALAEALGGALDTVIYADPVTPAGRVELLPFLREQAISITNHRFGNPIDLSDDVV</sequence>
<evidence type="ECO:0000256" key="4">
    <source>
        <dbReference type="ARBA" id="ARBA00023027"/>
    </source>
</evidence>
<dbReference type="InterPro" id="IPR016162">
    <property type="entry name" value="Ald_DH_N"/>
</dbReference>
<feature type="active site" evidence="6">
    <location>
        <position position="821"/>
    </location>
</feature>
<proteinExistence type="predicted"/>
<dbReference type="SUPFAM" id="SSF53720">
    <property type="entry name" value="ALDH-like"/>
    <property type="match status" value="1"/>
</dbReference>
<evidence type="ECO:0000256" key="7">
    <source>
        <dbReference type="SAM" id="MobiDB-lite"/>
    </source>
</evidence>
<reference evidence="10 11" key="1">
    <citation type="submission" date="2016-05" db="EMBL/GenBank/DDBJ databases">
        <title>Complete genome sequence of Rathayibacter tritici NCPPB 1953.</title>
        <authorList>
            <person name="Park J."/>
            <person name="Lee H.-H."/>
            <person name="Lee S.-W."/>
            <person name="Seo Y.-S."/>
        </authorList>
    </citation>
    <scope>NUCLEOTIDE SEQUENCE [LARGE SCALE GENOMIC DNA]</scope>
    <source>
        <strain evidence="10 11">NCPPB 1953</strain>
    </source>
</reference>
<dbReference type="STRING" id="33888.A6122_0420"/>
<name>A0A160KPZ6_9MICO</name>
<evidence type="ECO:0000313" key="10">
    <source>
        <dbReference type="EMBL" id="AND15580.1"/>
    </source>
</evidence>
<accession>A0A160KPZ6</accession>
<evidence type="ECO:0000259" key="9">
    <source>
        <dbReference type="Pfam" id="PF01619"/>
    </source>
</evidence>
<keyword evidence="4" id="KW-0520">NAD</keyword>
<dbReference type="Gene3D" id="3.40.309.10">
    <property type="entry name" value="Aldehyde Dehydrogenase, Chain A, domain 2"/>
    <property type="match status" value="1"/>
</dbReference>
<feature type="domain" description="Proline dehydrogenase" evidence="9">
    <location>
        <begin position="204"/>
        <end position="494"/>
    </location>
</feature>
<dbReference type="GO" id="GO:0009898">
    <property type="term" value="C:cytoplasmic side of plasma membrane"/>
    <property type="evidence" value="ECO:0007669"/>
    <property type="project" value="TreeGrafter"/>
</dbReference>
<dbReference type="GO" id="GO:0004657">
    <property type="term" value="F:proline dehydrogenase activity"/>
    <property type="evidence" value="ECO:0007669"/>
    <property type="project" value="InterPro"/>
</dbReference>
<keyword evidence="3" id="KW-0560">Oxidoreductase</keyword>
<dbReference type="InterPro" id="IPR016160">
    <property type="entry name" value="Ald_DH_CS_CYS"/>
</dbReference>
<feature type="compositionally biased region" description="Basic and acidic residues" evidence="7">
    <location>
        <begin position="544"/>
        <end position="557"/>
    </location>
</feature>
<comment type="catalytic activity">
    <reaction evidence="5">
        <text>L-glutamate 5-semialdehyde + NAD(+) + H2O = L-glutamate + NADH + 2 H(+)</text>
        <dbReference type="Rhea" id="RHEA:30235"/>
        <dbReference type="ChEBI" id="CHEBI:15377"/>
        <dbReference type="ChEBI" id="CHEBI:15378"/>
        <dbReference type="ChEBI" id="CHEBI:29985"/>
        <dbReference type="ChEBI" id="CHEBI:57540"/>
        <dbReference type="ChEBI" id="CHEBI:57945"/>
        <dbReference type="ChEBI" id="CHEBI:58066"/>
        <dbReference type="EC" id="1.2.1.88"/>
    </reaction>
</comment>
<dbReference type="Gene3D" id="3.20.20.220">
    <property type="match status" value="1"/>
</dbReference>
<comment type="pathway">
    <text evidence="1">Amino-acid degradation; L-proline degradation into L-glutamate; L-glutamate from L-proline: step 2/2.</text>
</comment>
<keyword evidence="11" id="KW-1185">Reference proteome</keyword>
<feature type="active site" evidence="6">
    <location>
        <position position="855"/>
    </location>
</feature>
<evidence type="ECO:0000256" key="5">
    <source>
        <dbReference type="ARBA" id="ARBA00048142"/>
    </source>
</evidence>
<dbReference type="InterPro" id="IPR002872">
    <property type="entry name" value="Proline_DH_dom"/>
</dbReference>
<evidence type="ECO:0000256" key="1">
    <source>
        <dbReference type="ARBA" id="ARBA00004786"/>
    </source>
</evidence>
<dbReference type="PATRIC" id="fig|33888.3.peg.474"/>
<dbReference type="GO" id="GO:0010133">
    <property type="term" value="P:L-proline catabolic process to L-glutamate"/>
    <property type="evidence" value="ECO:0007669"/>
    <property type="project" value="InterPro"/>
</dbReference>
<feature type="region of interest" description="Disordered" evidence="7">
    <location>
        <begin position="1"/>
        <end position="48"/>
    </location>
</feature>
<dbReference type="PROSITE" id="PS00070">
    <property type="entry name" value="ALDEHYDE_DEHYDR_CYS"/>
    <property type="match status" value="1"/>
</dbReference>
<dbReference type="InterPro" id="IPR050485">
    <property type="entry name" value="Proline_metab_enzyme"/>
</dbReference>
<dbReference type="KEGG" id="rtn:A6122_0420"/>
<dbReference type="SUPFAM" id="SSF51730">
    <property type="entry name" value="FAD-linked oxidoreductase"/>
    <property type="match status" value="1"/>
</dbReference>
<evidence type="ECO:0000259" key="8">
    <source>
        <dbReference type="Pfam" id="PF00171"/>
    </source>
</evidence>
<feature type="region of interest" description="Disordered" evidence="7">
    <location>
        <begin position="1218"/>
        <end position="1243"/>
    </location>
</feature>
<dbReference type="Proteomes" id="UP000077071">
    <property type="component" value="Chromosome"/>
</dbReference>
<dbReference type="InterPro" id="IPR015590">
    <property type="entry name" value="Aldehyde_DH_dom"/>
</dbReference>
<evidence type="ECO:0000256" key="2">
    <source>
        <dbReference type="ARBA" id="ARBA00012884"/>
    </source>
</evidence>
<dbReference type="GO" id="GO:0003700">
    <property type="term" value="F:DNA-binding transcription factor activity"/>
    <property type="evidence" value="ECO:0007669"/>
    <property type="project" value="InterPro"/>
</dbReference>
<dbReference type="Pfam" id="PF00171">
    <property type="entry name" value="Aldedh"/>
    <property type="match status" value="1"/>
</dbReference>